<dbReference type="VEuPathDB" id="FungiDB:Z520_01666"/>
<protein>
    <recommendedName>
        <fullName evidence="1">Class II aldolase/adducin N-terminal domain-containing protein</fullName>
    </recommendedName>
</protein>
<name>A0A0D2L2B5_9EURO</name>
<dbReference type="Pfam" id="PF00596">
    <property type="entry name" value="Aldolase_II"/>
    <property type="match status" value="1"/>
</dbReference>
<dbReference type="SUPFAM" id="SSF53639">
    <property type="entry name" value="AraD/HMP-PK domain-like"/>
    <property type="match status" value="1"/>
</dbReference>
<feature type="domain" description="Class II aldolase/adducin N-terminal" evidence="1">
    <location>
        <begin position="23"/>
        <end position="80"/>
    </location>
</feature>
<organism evidence="2 3">
    <name type="scientific">Fonsecaea multimorphosa CBS 102226</name>
    <dbReference type="NCBI Taxonomy" id="1442371"/>
    <lineage>
        <taxon>Eukaryota</taxon>
        <taxon>Fungi</taxon>
        <taxon>Dikarya</taxon>
        <taxon>Ascomycota</taxon>
        <taxon>Pezizomycotina</taxon>
        <taxon>Eurotiomycetes</taxon>
        <taxon>Chaetothyriomycetidae</taxon>
        <taxon>Chaetothyriales</taxon>
        <taxon>Herpotrichiellaceae</taxon>
        <taxon>Fonsecaea</taxon>
    </lineage>
</organism>
<evidence type="ECO:0000259" key="1">
    <source>
        <dbReference type="Pfam" id="PF00596"/>
    </source>
</evidence>
<dbReference type="STRING" id="1442371.A0A0D2L2B5"/>
<proteinExistence type="predicted"/>
<dbReference type="EMBL" id="KN848063">
    <property type="protein sequence ID" value="KIY03199.1"/>
    <property type="molecule type" value="Genomic_DNA"/>
</dbReference>
<dbReference type="GeneID" id="27707412"/>
<evidence type="ECO:0000313" key="3">
    <source>
        <dbReference type="Proteomes" id="UP000053411"/>
    </source>
</evidence>
<dbReference type="Gene3D" id="3.40.225.10">
    <property type="entry name" value="Class II aldolase/adducin N-terminal domain"/>
    <property type="match status" value="1"/>
</dbReference>
<evidence type="ECO:0000313" key="2">
    <source>
        <dbReference type="EMBL" id="KIY03199.1"/>
    </source>
</evidence>
<reference evidence="2 3" key="1">
    <citation type="submission" date="2015-01" db="EMBL/GenBank/DDBJ databases">
        <title>The Genome Sequence of Fonsecaea multimorphosa CBS 102226.</title>
        <authorList>
            <consortium name="The Broad Institute Genomics Platform"/>
            <person name="Cuomo C."/>
            <person name="de Hoog S."/>
            <person name="Gorbushina A."/>
            <person name="Stielow B."/>
            <person name="Teixiera M."/>
            <person name="Abouelleil A."/>
            <person name="Chapman S.B."/>
            <person name="Priest M."/>
            <person name="Young S.K."/>
            <person name="Wortman J."/>
            <person name="Nusbaum C."/>
            <person name="Birren B."/>
        </authorList>
    </citation>
    <scope>NUCLEOTIDE SEQUENCE [LARGE SCALE GENOMIC DNA]</scope>
    <source>
        <strain evidence="2 3">CBS 102226</strain>
    </source>
</reference>
<gene>
    <name evidence="2" type="ORF">Z520_01666</name>
</gene>
<accession>A0A0D2L2B5</accession>
<dbReference type="AlphaFoldDB" id="A0A0D2L2B5"/>
<sequence>MLNIGNQSVGKYNHLSSCPFCDTGDHSVYEQYHGIVLSTDEGDRAARLLENKKAGLMKHHGPLTVGQTAEETDFCYASLEKRYYN</sequence>
<dbReference type="Proteomes" id="UP000053411">
    <property type="component" value="Unassembled WGS sequence"/>
</dbReference>
<keyword evidence="3" id="KW-1185">Reference proteome</keyword>
<dbReference type="RefSeq" id="XP_016637321.1">
    <property type="nucleotide sequence ID" value="XM_016772182.1"/>
</dbReference>
<dbReference type="InterPro" id="IPR001303">
    <property type="entry name" value="Aldolase_II/adducin_N"/>
</dbReference>
<dbReference type="InterPro" id="IPR036409">
    <property type="entry name" value="Aldolase_II/adducin_N_sf"/>
</dbReference>